<proteinExistence type="predicted"/>
<accession>A0A0F9JUA1</accession>
<protein>
    <submittedName>
        <fullName evidence="1">Uncharacterized protein</fullName>
    </submittedName>
</protein>
<dbReference type="EMBL" id="LAZR01009328">
    <property type="protein sequence ID" value="KKM73258.1"/>
    <property type="molecule type" value="Genomic_DNA"/>
</dbReference>
<sequence>MGNTLGIDLTNKKIILSEKYYKGAEIDREFFCESGFGCKSFTNGKAIFGYFTKDKEKCRISGYEVEKLS</sequence>
<reference evidence="1" key="1">
    <citation type="journal article" date="2015" name="Nature">
        <title>Complex archaea that bridge the gap between prokaryotes and eukaryotes.</title>
        <authorList>
            <person name="Spang A."/>
            <person name="Saw J.H."/>
            <person name="Jorgensen S.L."/>
            <person name="Zaremba-Niedzwiedzka K."/>
            <person name="Martijn J."/>
            <person name="Lind A.E."/>
            <person name="van Eijk R."/>
            <person name="Schleper C."/>
            <person name="Guy L."/>
            <person name="Ettema T.J."/>
        </authorList>
    </citation>
    <scope>NUCLEOTIDE SEQUENCE</scope>
</reference>
<comment type="caution">
    <text evidence="1">The sequence shown here is derived from an EMBL/GenBank/DDBJ whole genome shotgun (WGS) entry which is preliminary data.</text>
</comment>
<evidence type="ECO:0000313" key="1">
    <source>
        <dbReference type="EMBL" id="KKM73258.1"/>
    </source>
</evidence>
<name>A0A0F9JUA1_9ZZZZ</name>
<gene>
    <name evidence="1" type="ORF">LCGC14_1412270</name>
</gene>
<organism evidence="1">
    <name type="scientific">marine sediment metagenome</name>
    <dbReference type="NCBI Taxonomy" id="412755"/>
    <lineage>
        <taxon>unclassified sequences</taxon>
        <taxon>metagenomes</taxon>
        <taxon>ecological metagenomes</taxon>
    </lineage>
</organism>
<dbReference type="AlphaFoldDB" id="A0A0F9JUA1"/>